<dbReference type="GO" id="GO:0005581">
    <property type="term" value="C:collagen trimer"/>
    <property type="evidence" value="ECO:0007669"/>
    <property type="project" value="UniProtKB-KW"/>
</dbReference>
<organism evidence="7 8">
    <name type="scientific">Acropora cervicornis</name>
    <name type="common">Staghorn coral</name>
    <dbReference type="NCBI Taxonomy" id="6130"/>
    <lineage>
        <taxon>Eukaryota</taxon>
        <taxon>Metazoa</taxon>
        <taxon>Cnidaria</taxon>
        <taxon>Anthozoa</taxon>
        <taxon>Hexacorallia</taxon>
        <taxon>Scleractinia</taxon>
        <taxon>Astrocoeniina</taxon>
        <taxon>Acroporidae</taxon>
        <taxon>Acropora</taxon>
    </lineage>
</organism>
<accession>A0AAD9VBA9</accession>
<dbReference type="EMBL" id="JARQWQ010000012">
    <property type="protein sequence ID" value="KAK2568218.1"/>
    <property type="molecule type" value="Genomic_DNA"/>
</dbReference>
<evidence type="ECO:0000259" key="6">
    <source>
        <dbReference type="PROSITE" id="PS51406"/>
    </source>
</evidence>
<dbReference type="GO" id="GO:0005576">
    <property type="term" value="C:extracellular region"/>
    <property type="evidence" value="ECO:0007669"/>
    <property type="project" value="UniProtKB-SubCell"/>
</dbReference>
<comment type="caution">
    <text evidence="4">Lacks conserved residue(s) required for the propagation of feature annotation.</text>
</comment>
<proteinExistence type="predicted"/>
<dbReference type="PROSITE" id="PS01186">
    <property type="entry name" value="EGF_2"/>
    <property type="match status" value="1"/>
</dbReference>
<sequence>MFHDKEKLLSNASYHHYSPSKSPCVNHSCPLRSACVPEYEENTYRCKCQPGFAGIHCERKVKSCSEIKSYSPEASSGSYAIDPDGEGGCESIIVFCNMTDKNGTGVTVIGHDSEERTLVNGFAQGAYGKKNDYSGVNSSCISQLVALTAVSSHCEQFIKYECLKSRLLFNGSSFGWWVSRDSVKMKYWGGAGPTDSYKCACGVARQCADPSYGCNCDKNDKVWREDSGFIREKSHLPVIELRFGDTEGLKEKGYHTLGKLICYGNI</sequence>
<protein>
    <submittedName>
        <fullName evidence="7">Contactin-associated protein-like 2</fullName>
    </submittedName>
</protein>
<evidence type="ECO:0000256" key="3">
    <source>
        <dbReference type="ARBA" id="ARBA00023119"/>
    </source>
</evidence>
<evidence type="ECO:0000256" key="1">
    <source>
        <dbReference type="ARBA" id="ARBA00004613"/>
    </source>
</evidence>
<feature type="domain" description="EGF-like" evidence="5">
    <location>
        <begin position="20"/>
        <end position="58"/>
    </location>
</feature>
<evidence type="ECO:0000256" key="2">
    <source>
        <dbReference type="ARBA" id="ARBA00022525"/>
    </source>
</evidence>
<dbReference type="PROSITE" id="PS50026">
    <property type="entry name" value="EGF_3"/>
    <property type="match status" value="1"/>
</dbReference>
<feature type="disulfide bond" evidence="4">
    <location>
        <begin position="29"/>
        <end position="46"/>
    </location>
</feature>
<reference evidence="7" key="1">
    <citation type="journal article" date="2023" name="G3 (Bethesda)">
        <title>Whole genome assembly and annotation of the endangered Caribbean coral Acropora cervicornis.</title>
        <authorList>
            <person name="Selwyn J.D."/>
            <person name="Vollmer S.V."/>
        </authorList>
    </citation>
    <scope>NUCLEOTIDE SEQUENCE</scope>
    <source>
        <strain evidence="7">K2</strain>
    </source>
</reference>
<dbReference type="NCBIfam" id="NF040941">
    <property type="entry name" value="GGGWT_bact"/>
    <property type="match status" value="1"/>
</dbReference>
<name>A0AAD9VBA9_ACRCE</name>
<reference evidence="7" key="2">
    <citation type="journal article" date="2023" name="Science">
        <title>Genomic signatures of disease resistance in endangered staghorn corals.</title>
        <authorList>
            <person name="Vollmer S.V."/>
            <person name="Selwyn J.D."/>
            <person name="Despard B.A."/>
            <person name="Roesel C.L."/>
        </authorList>
    </citation>
    <scope>NUCLEOTIDE SEQUENCE</scope>
    <source>
        <strain evidence="7">K2</strain>
    </source>
</reference>
<dbReference type="InterPro" id="IPR036056">
    <property type="entry name" value="Fibrinogen-like_C"/>
</dbReference>
<dbReference type="Gene3D" id="2.60.120.1000">
    <property type="match status" value="1"/>
</dbReference>
<dbReference type="SUPFAM" id="SSF57196">
    <property type="entry name" value="EGF/Laminin"/>
    <property type="match status" value="1"/>
</dbReference>
<dbReference type="PROSITE" id="PS51406">
    <property type="entry name" value="FIBRINOGEN_C_2"/>
    <property type="match status" value="1"/>
</dbReference>
<dbReference type="InterPro" id="IPR002181">
    <property type="entry name" value="Fibrinogen_a/b/g_C_dom"/>
</dbReference>
<comment type="subcellular location">
    <subcellularLocation>
        <location evidence="1">Secreted</location>
    </subcellularLocation>
</comment>
<keyword evidence="8" id="KW-1185">Reference proteome</keyword>
<dbReference type="Pfam" id="PF01410">
    <property type="entry name" value="COLFI"/>
    <property type="match status" value="1"/>
</dbReference>
<keyword evidence="2" id="KW-0964">Secreted</keyword>
<dbReference type="PROSITE" id="PS00022">
    <property type="entry name" value="EGF_1"/>
    <property type="match status" value="1"/>
</dbReference>
<dbReference type="Gene3D" id="2.10.25.10">
    <property type="entry name" value="Laminin"/>
    <property type="match status" value="1"/>
</dbReference>
<dbReference type="InterPro" id="IPR000742">
    <property type="entry name" value="EGF"/>
</dbReference>
<keyword evidence="4" id="KW-1015">Disulfide bond</keyword>
<dbReference type="Proteomes" id="UP001249851">
    <property type="component" value="Unassembled WGS sequence"/>
</dbReference>
<comment type="caution">
    <text evidence="7">The sequence shown here is derived from an EMBL/GenBank/DDBJ whole genome shotgun (WGS) entry which is preliminary data.</text>
</comment>
<dbReference type="GO" id="GO:0005201">
    <property type="term" value="F:extracellular matrix structural constituent"/>
    <property type="evidence" value="ECO:0007669"/>
    <property type="project" value="InterPro"/>
</dbReference>
<keyword evidence="3" id="KW-0176">Collagen</keyword>
<evidence type="ECO:0000259" key="5">
    <source>
        <dbReference type="PROSITE" id="PS50026"/>
    </source>
</evidence>
<dbReference type="SUPFAM" id="SSF56496">
    <property type="entry name" value="Fibrinogen C-terminal domain-like"/>
    <property type="match status" value="1"/>
</dbReference>
<gene>
    <name evidence="7" type="ORF">P5673_007215</name>
</gene>
<evidence type="ECO:0000313" key="8">
    <source>
        <dbReference type="Proteomes" id="UP001249851"/>
    </source>
</evidence>
<evidence type="ECO:0000256" key="4">
    <source>
        <dbReference type="PROSITE-ProRule" id="PRU00076"/>
    </source>
</evidence>
<dbReference type="AlphaFoldDB" id="A0AAD9VBA9"/>
<evidence type="ECO:0000313" key="7">
    <source>
        <dbReference type="EMBL" id="KAK2568218.1"/>
    </source>
</evidence>
<feature type="disulfide bond" evidence="4">
    <location>
        <begin position="48"/>
        <end position="57"/>
    </location>
</feature>
<keyword evidence="4" id="KW-0245">EGF-like domain</keyword>
<feature type="domain" description="Fibrinogen C-terminal" evidence="6">
    <location>
        <begin position="55"/>
        <end position="111"/>
    </location>
</feature>
<dbReference type="InterPro" id="IPR000885">
    <property type="entry name" value="Fib_collagen_C"/>
</dbReference>